<name>A0A8B6CFL1_MYTGA</name>
<organism evidence="1 2">
    <name type="scientific">Mytilus galloprovincialis</name>
    <name type="common">Mediterranean mussel</name>
    <dbReference type="NCBI Taxonomy" id="29158"/>
    <lineage>
        <taxon>Eukaryota</taxon>
        <taxon>Metazoa</taxon>
        <taxon>Spiralia</taxon>
        <taxon>Lophotrochozoa</taxon>
        <taxon>Mollusca</taxon>
        <taxon>Bivalvia</taxon>
        <taxon>Autobranchia</taxon>
        <taxon>Pteriomorphia</taxon>
        <taxon>Mytilida</taxon>
        <taxon>Mytiloidea</taxon>
        <taxon>Mytilidae</taxon>
        <taxon>Mytilinae</taxon>
        <taxon>Mytilus</taxon>
    </lineage>
</organism>
<evidence type="ECO:0000313" key="2">
    <source>
        <dbReference type="Proteomes" id="UP000596742"/>
    </source>
</evidence>
<sequence length="198" mass="23049">MNNEHWVPNHCVPILPIDNIIIENNGCKGFKEKGREVINEEKSEDKSKNQQNSVQQSKLINFGENIDKDLSTVFDNIFPGASPEMKTFLTNQREALQAAGARRRRWKQKVIKVCLSLWSRSPRIVIFLFPSEADRNIFKIMETVETMKKPKDKKFELTNKEWKKQVGEIGKSAFGRNIFDPDMIFFVCISIVKPYLLW</sequence>
<accession>A0A8B6CFL1</accession>
<dbReference type="AlphaFoldDB" id="A0A8B6CFL1"/>
<reference evidence="1" key="1">
    <citation type="submission" date="2018-11" db="EMBL/GenBank/DDBJ databases">
        <authorList>
            <person name="Alioto T."/>
            <person name="Alioto T."/>
        </authorList>
    </citation>
    <scope>NUCLEOTIDE SEQUENCE</scope>
</reference>
<proteinExistence type="predicted"/>
<keyword evidence="2" id="KW-1185">Reference proteome</keyword>
<dbReference type="OrthoDB" id="6204556at2759"/>
<dbReference type="Proteomes" id="UP000596742">
    <property type="component" value="Unassembled WGS sequence"/>
</dbReference>
<comment type="caution">
    <text evidence="1">The sequence shown here is derived from an EMBL/GenBank/DDBJ whole genome shotgun (WGS) entry which is preliminary data.</text>
</comment>
<gene>
    <name evidence="1" type="ORF">MGAL_10B086702</name>
</gene>
<protein>
    <submittedName>
        <fullName evidence="1">Uncharacterized protein</fullName>
    </submittedName>
</protein>
<dbReference type="EMBL" id="UYJE01001689">
    <property type="protein sequence ID" value="VDI04273.1"/>
    <property type="molecule type" value="Genomic_DNA"/>
</dbReference>
<evidence type="ECO:0000313" key="1">
    <source>
        <dbReference type="EMBL" id="VDI04273.1"/>
    </source>
</evidence>